<dbReference type="EMBL" id="SCWE01000001">
    <property type="protein sequence ID" value="TDM02653.1"/>
    <property type="molecule type" value="Genomic_DNA"/>
</dbReference>
<comment type="caution">
    <text evidence="1">The sequence shown here is derived from an EMBL/GenBank/DDBJ whole genome shotgun (WGS) entry which is preliminary data.</text>
</comment>
<sequence>MNNKPSLLRTALVLGGTAVAAVLSKKENRDLLMNEFNKAKQDPNAYKANLSEKASNLTQVAKDEVAKAKEDPNAYKATLTDKVKEKAAPVVDKVKGNEGDFPKNQANDQEQVTTFDDEGGTSNIHIVTDHSNVTANNPTAVDKNKLK</sequence>
<accession>A0A4R6BLH9</accession>
<name>A0A4R6BLH9_9STAP</name>
<proteinExistence type="predicted"/>
<evidence type="ECO:0000313" key="2">
    <source>
        <dbReference type="Proteomes" id="UP000295328"/>
    </source>
</evidence>
<organism evidence="1 2">
    <name type="scientific">Macrococcus hajekii</name>
    <dbReference type="NCBI Taxonomy" id="198482"/>
    <lineage>
        <taxon>Bacteria</taxon>
        <taxon>Bacillati</taxon>
        <taxon>Bacillota</taxon>
        <taxon>Bacilli</taxon>
        <taxon>Bacillales</taxon>
        <taxon>Staphylococcaceae</taxon>
        <taxon>Macrococcus</taxon>
    </lineage>
</organism>
<gene>
    <name evidence="1" type="ORF">ERX37_00775</name>
</gene>
<protein>
    <submittedName>
        <fullName evidence="1">YtxH domain-containing protein</fullName>
    </submittedName>
</protein>
<evidence type="ECO:0000313" key="1">
    <source>
        <dbReference type="EMBL" id="TDM02653.1"/>
    </source>
</evidence>
<dbReference type="Proteomes" id="UP000295328">
    <property type="component" value="Unassembled WGS sequence"/>
</dbReference>
<keyword evidence="2" id="KW-1185">Reference proteome</keyword>
<dbReference type="RefSeq" id="WP_133428742.1">
    <property type="nucleotide sequence ID" value="NZ_BMCC01000002.1"/>
</dbReference>
<dbReference type="AlphaFoldDB" id="A0A4R6BLH9"/>
<reference evidence="1 2" key="1">
    <citation type="submission" date="2019-01" db="EMBL/GenBank/DDBJ databases">
        <title>Draft genome sequences of the type strains of six Macrococcus species.</title>
        <authorList>
            <person name="Mazhar S."/>
            <person name="Altermann E."/>
            <person name="Hill C."/>
            <person name="Mcauliffe O."/>
        </authorList>
    </citation>
    <scope>NUCLEOTIDE SEQUENCE [LARGE SCALE GENOMIC DNA]</scope>
    <source>
        <strain evidence="1 2">CCM4809</strain>
    </source>
</reference>
<dbReference type="OrthoDB" id="2417720at2"/>